<gene>
    <name evidence="3" type="ORF">AMJ71_04075</name>
</gene>
<dbReference type="EMBL" id="LJVA01000033">
    <property type="protein sequence ID" value="KPL10200.1"/>
    <property type="molecule type" value="Genomic_DNA"/>
</dbReference>
<dbReference type="Pfam" id="PF13205">
    <property type="entry name" value="Big_5"/>
    <property type="match status" value="1"/>
</dbReference>
<evidence type="ECO:0000313" key="4">
    <source>
        <dbReference type="Proteomes" id="UP000051035"/>
    </source>
</evidence>
<evidence type="ECO:0000259" key="2">
    <source>
        <dbReference type="Pfam" id="PF13205"/>
    </source>
</evidence>
<reference evidence="3 4" key="1">
    <citation type="journal article" date="2015" name="Microbiome">
        <title>Genomic resolution of linkages in carbon, nitrogen, and sulfur cycling among widespread estuary sediment bacteria.</title>
        <authorList>
            <person name="Baker B.J."/>
            <person name="Lazar C.S."/>
            <person name="Teske A.P."/>
            <person name="Dick G.J."/>
        </authorList>
    </citation>
    <scope>NUCLEOTIDE SEQUENCE [LARGE SCALE GENOMIC DNA]</scope>
    <source>
        <strain evidence="3">SM1_40</strain>
    </source>
</reference>
<name>A0A0S8JKN0_UNCT6</name>
<organism evidence="3 4">
    <name type="scientific">candidate division TA06 bacterium SM1_40</name>
    <dbReference type="NCBI Taxonomy" id="1703773"/>
    <lineage>
        <taxon>Bacteria</taxon>
        <taxon>Bacteria division TA06</taxon>
    </lineage>
</organism>
<dbReference type="AlphaFoldDB" id="A0A0S8JKN0"/>
<evidence type="ECO:0000313" key="3">
    <source>
        <dbReference type="EMBL" id="KPL10200.1"/>
    </source>
</evidence>
<sequence>MIRVRVGKDAADRGGNQLGREVEWSFITEVRLDTIPPRLKDVEPDSGAVQVPVSSDIVFTFNETMIATDRAVAAIYPDPDPDGDGRVRWDRSARVLTYDLGPAEDDTLDAGQTYSIYLPRFAFHDREGNVLRRDYQVVFATAESIDSGRCRLEGGVGGGGAEADVPRGEGWVVAYAGPEIVGARPAYMAPIAPETSAWQIDGVVCGTYYLIAVWDSDGDRQIDIEGGDAHGAYGTLEMLLPFRVPPEAGEPREVELLAHDPSAIVGNVIYVGERMERITVEAFQDTVWQGEPAARVGGLRTGERFVLDDLSVGTYIVRAYVDINADGIFDESEPHGVYGAPRLIDLAAGEDHKGVLIAIGDPPAG</sequence>
<protein>
    <recommendedName>
        <fullName evidence="2">SbsA Ig-like domain-containing protein</fullName>
    </recommendedName>
</protein>
<keyword evidence="1" id="KW-0732">Signal</keyword>
<comment type="caution">
    <text evidence="3">The sequence shown here is derived from an EMBL/GenBank/DDBJ whole genome shotgun (WGS) entry which is preliminary data.</text>
</comment>
<dbReference type="InterPro" id="IPR032812">
    <property type="entry name" value="SbsA_Ig"/>
</dbReference>
<feature type="domain" description="SbsA Ig-like" evidence="2">
    <location>
        <begin position="33"/>
        <end position="141"/>
    </location>
</feature>
<proteinExistence type="predicted"/>
<accession>A0A0S8JKN0</accession>
<evidence type="ECO:0000256" key="1">
    <source>
        <dbReference type="ARBA" id="ARBA00022729"/>
    </source>
</evidence>
<dbReference type="Proteomes" id="UP000051035">
    <property type="component" value="Unassembled WGS sequence"/>
</dbReference>